<evidence type="ECO:0000256" key="2">
    <source>
        <dbReference type="ARBA" id="ARBA00004430"/>
    </source>
</evidence>
<feature type="non-terminal residue" evidence="10">
    <location>
        <position position="248"/>
    </location>
</feature>
<evidence type="ECO:0000256" key="9">
    <source>
        <dbReference type="SAM" id="MobiDB-lite"/>
    </source>
</evidence>
<evidence type="ECO:0000256" key="3">
    <source>
        <dbReference type="ARBA" id="ARBA00022490"/>
    </source>
</evidence>
<dbReference type="Pfam" id="PF02493">
    <property type="entry name" value="MORN"/>
    <property type="match status" value="1"/>
</dbReference>
<dbReference type="Proteomes" id="UP000574390">
    <property type="component" value="Unassembled WGS sequence"/>
</dbReference>
<comment type="subcellular location">
    <subcellularLocation>
        <location evidence="1">Cell projection</location>
        <location evidence="1">Cilium</location>
        <location evidence="1">Flagellum</location>
    </subcellularLocation>
    <subcellularLocation>
        <location evidence="2">Cytoplasm</location>
        <location evidence="2">Cytoskeleton</location>
        <location evidence="2">Cilium axoneme</location>
    </subcellularLocation>
</comment>
<evidence type="ECO:0000256" key="8">
    <source>
        <dbReference type="ARBA" id="ARBA00023273"/>
    </source>
</evidence>
<dbReference type="SUPFAM" id="SSF82185">
    <property type="entry name" value="Histone H3 K4-specific methyltransferase SET7/9 N-terminal domain"/>
    <property type="match status" value="1"/>
</dbReference>
<evidence type="ECO:0000256" key="5">
    <source>
        <dbReference type="ARBA" id="ARBA00022846"/>
    </source>
</evidence>
<keyword evidence="4" id="KW-0677">Repeat</keyword>
<accession>A0A7J6U5F3</accession>
<organism evidence="10 11">
    <name type="scientific">Perkinsus olseni</name>
    <name type="common">Perkinsus atlanticus</name>
    <dbReference type="NCBI Taxonomy" id="32597"/>
    <lineage>
        <taxon>Eukaryota</taxon>
        <taxon>Sar</taxon>
        <taxon>Alveolata</taxon>
        <taxon>Perkinsozoa</taxon>
        <taxon>Perkinsea</taxon>
        <taxon>Perkinsida</taxon>
        <taxon>Perkinsidae</taxon>
        <taxon>Perkinsus</taxon>
    </lineage>
</organism>
<comment type="caution">
    <text evidence="10">The sequence shown here is derived from an EMBL/GenBank/DDBJ whole genome shotgun (WGS) entry which is preliminary data.</text>
</comment>
<sequence length="248" mass="26782">TFYFADGSMYTGEWENNKKHGNGSLIDKDGYVDQCELSHSAAPSALPSTLVVPVIRWPACGFTTMGKLPVTGCFSEDKCVSRTPLTTARTQATVDESEAFVNPLGGRLDLGGLLEALWLEAGGTSTFEDIKRDVLDTLLRHEGGLKDLYRRCTEGKNRISEDPSVMTSLDLWRLCRNAGLLVNDGIASTDRAIAKKACHTESTDASTGKKEHSSQSLLSEEAEVDRAHAGKIESFSLGLGNPSPPSDK</sequence>
<gene>
    <name evidence="10" type="ORF">FOZ62_010120</name>
</gene>
<feature type="region of interest" description="Disordered" evidence="9">
    <location>
        <begin position="199"/>
        <end position="225"/>
    </location>
</feature>
<dbReference type="GO" id="GO:0031514">
    <property type="term" value="C:motile cilium"/>
    <property type="evidence" value="ECO:0007669"/>
    <property type="project" value="UniProtKB-SubCell"/>
</dbReference>
<dbReference type="GO" id="GO:0005930">
    <property type="term" value="C:axoneme"/>
    <property type="evidence" value="ECO:0007669"/>
    <property type="project" value="UniProtKB-SubCell"/>
</dbReference>
<reference evidence="10 11" key="1">
    <citation type="submission" date="2020-04" db="EMBL/GenBank/DDBJ databases">
        <title>Perkinsus olseni comparative genomics.</title>
        <authorList>
            <person name="Bogema D.R."/>
        </authorList>
    </citation>
    <scope>NUCLEOTIDE SEQUENCE [LARGE SCALE GENOMIC DNA]</scope>
    <source>
        <strain evidence="10">ATCC PRA-205</strain>
    </source>
</reference>
<keyword evidence="6" id="KW-0969">Cilium</keyword>
<evidence type="ECO:0000256" key="1">
    <source>
        <dbReference type="ARBA" id="ARBA00004230"/>
    </source>
</evidence>
<keyword evidence="8" id="KW-0966">Cell projection</keyword>
<evidence type="ECO:0000256" key="4">
    <source>
        <dbReference type="ARBA" id="ARBA00022737"/>
    </source>
</evidence>
<protein>
    <recommendedName>
        <fullName evidence="12">MORN repeat containing</fullName>
    </recommendedName>
</protein>
<proteinExistence type="predicted"/>
<dbReference type="EMBL" id="JABANM010002783">
    <property type="protein sequence ID" value="KAF4751997.1"/>
    <property type="molecule type" value="Genomic_DNA"/>
</dbReference>
<name>A0A7J6U5F3_PEROL</name>
<dbReference type="PANTHER" id="PTHR46613:SF1">
    <property type="entry name" value="RADIAL SPOKE HEAD 10 HOMOLOG B-RELATED"/>
    <property type="match status" value="1"/>
</dbReference>
<dbReference type="AlphaFoldDB" id="A0A7J6U5F3"/>
<feature type="compositionally biased region" description="Basic and acidic residues" evidence="9">
    <location>
        <begin position="199"/>
        <end position="213"/>
    </location>
</feature>
<evidence type="ECO:0008006" key="12">
    <source>
        <dbReference type="Google" id="ProtNLM"/>
    </source>
</evidence>
<feature type="non-terminal residue" evidence="10">
    <location>
        <position position="1"/>
    </location>
</feature>
<dbReference type="PANTHER" id="PTHR46613">
    <property type="entry name" value="RADIAL SPOKE HEAD 10 HOMOLOG B-RELATED"/>
    <property type="match status" value="1"/>
</dbReference>
<dbReference type="InterPro" id="IPR003409">
    <property type="entry name" value="MORN"/>
</dbReference>
<dbReference type="SMART" id="SM00698">
    <property type="entry name" value="MORN"/>
    <property type="match status" value="1"/>
</dbReference>
<evidence type="ECO:0000313" key="11">
    <source>
        <dbReference type="Proteomes" id="UP000574390"/>
    </source>
</evidence>
<evidence type="ECO:0000313" key="10">
    <source>
        <dbReference type="EMBL" id="KAF4751997.1"/>
    </source>
</evidence>
<evidence type="ECO:0000256" key="6">
    <source>
        <dbReference type="ARBA" id="ARBA00023069"/>
    </source>
</evidence>
<keyword evidence="5" id="KW-0282">Flagellum</keyword>
<keyword evidence="7" id="KW-0206">Cytoskeleton</keyword>
<evidence type="ECO:0000256" key="7">
    <source>
        <dbReference type="ARBA" id="ARBA00023212"/>
    </source>
</evidence>
<keyword evidence="3" id="KW-0963">Cytoplasm</keyword>